<proteinExistence type="predicted"/>
<keyword evidence="2" id="KW-1185">Reference proteome</keyword>
<protein>
    <submittedName>
        <fullName evidence="1">Uncharacterized protein</fullName>
    </submittedName>
</protein>
<evidence type="ECO:0000313" key="1">
    <source>
        <dbReference type="EMBL" id="AWB33331.1"/>
    </source>
</evidence>
<accession>A0A2R4XHT1</accession>
<gene>
    <name evidence="1" type="ORF">DBV39_06000</name>
</gene>
<dbReference type="Proteomes" id="UP000244571">
    <property type="component" value="Chromosome"/>
</dbReference>
<evidence type="ECO:0000313" key="2">
    <source>
        <dbReference type="Proteomes" id="UP000244571"/>
    </source>
</evidence>
<dbReference type="KEGG" id="boz:DBV39_06000"/>
<sequence>MKARPGRWRWVIGHVLVQAYEFLLSTGGIVQPFRAAEVTDGYQEFENARATQAREPHNVVRWPEWFAKGRRDSSRQIAGVNNF</sequence>
<dbReference type="EMBL" id="CP028901">
    <property type="protein sequence ID" value="AWB33331.1"/>
    <property type="molecule type" value="Genomic_DNA"/>
</dbReference>
<organism evidence="1 2">
    <name type="scientific">Orrella marina</name>
    <dbReference type="NCBI Taxonomy" id="2163011"/>
    <lineage>
        <taxon>Bacteria</taxon>
        <taxon>Pseudomonadati</taxon>
        <taxon>Pseudomonadota</taxon>
        <taxon>Betaproteobacteria</taxon>
        <taxon>Burkholderiales</taxon>
        <taxon>Alcaligenaceae</taxon>
        <taxon>Orrella</taxon>
    </lineage>
</organism>
<name>A0A2R4XHT1_9BURK</name>
<dbReference type="AlphaFoldDB" id="A0A2R4XHT1"/>
<reference evidence="1 2" key="1">
    <citation type="submission" date="2018-04" db="EMBL/GenBank/DDBJ databases">
        <title>Bordetella sp. HZ20 isolated from seawater.</title>
        <authorList>
            <person name="Sun C."/>
        </authorList>
    </citation>
    <scope>NUCLEOTIDE SEQUENCE [LARGE SCALE GENOMIC DNA]</scope>
    <source>
        <strain evidence="1 2">HZ20</strain>
    </source>
</reference>